<dbReference type="InterPro" id="IPR029044">
    <property type="entry name" value="Nucleotide-diphossugar_trans"/>
</dbReference>
<sequence length="289" mass="32277">MIKASIIIPSYNPKKTIKACLGSLASQAAKNSAEIIVVDSSNDGSASLIKAEFPSVKLTRLAKKTMPSVARNIGVKKARGKIIAFIDSDCIAEKNWLEKMLSSQESEKIVGGSVGNANPEKLLSWVSYLSEFSEFLPGNPKAFKRFVPTCNASYAKGLFEKHGFFPEIRASEDVLFNWKLVKGGEKVFFNPEIKVYHLNKTSLAAILENQSMLGFYSAVARKRENLEGKFFVRFFPLAAFLPFLRLARVFSRVLFWNQKMLPLFLAASPLILLAFFYWAFGFLQGVFEG</sequence>
<evidence type="ECO:0000313" key="3">
    <source>
        <dbReference type="EMBL" id="HIH21692.1"/>
    </source>
</evidence>
<evidence type="ECO:0000256" key="1">
    <source>
        <dbReference type="SAM" id="Phobius"/>
    </source>
</evidence>
<dbReference type="Pfam" id="PF00535">
    <property type="entry name" value="Glycos_transf_2"/>
    <property type="match status" value="1"/>
</dbReference>
<keyword evidence="1" id="KW-0472">Membrane</keyword>
<evidence type="ECO:0000313" key="4">
    <source>
        <dbReference type="Proteomes" id="UP000590964"/>
    </source>
</evidence>
<feature type="transmembrane region" description="Helical" evidence="1">
    <location>
        <begin position="260"/>
        <end position="280"/>
    </location>
</feature>
<reference evidence="4" key="1">
    <citation type="journal article" date="2020" name="bioRxiv">
        <title>A rank-normalized archaeal taxonomy based on genome phylogeny resolves widespread incomplete and uneven classifications.</title>
        <authorList>
            <person name="Rinke C."/>
            <person name="Chuvochina M."/>
            <person name="Mussig A.J."/>
            <person name="Chaumeil P.-A."/>
            <person name="Waite D.W."/>
            <person name="Whitman W.B."/>
            <person name="Parks D.H."/>
            <person name="Hugenholtz P."/>
        </authorList>
    </citation>
    <scope>NUCLEOTIDE SEQUENCE [LARGE SCALE GENOMIC DNA]</scope>
</reference>
<dbReference type="EMBL" id="DUFW01000059">
    <property type="protein sequence ID" value="HIH21692.1"/>
    <property type="molecule type" value="Genomic_DNA"/>
</dbReference>
<dbReference type="Gene3D" id="3.90.550.10">
    <property type="entry name" value="Spore Coat Polysaccharide Biosynthesis Protein SpsA, Chain A"/>
    <property type="match status" value="1"/>
</dbReference>
<dbReference type="SUPFAM" id="SSF53448">
    <property type="entry name" value="Nucleotide-diphospho-sugar transferases"/>
    <property type="match status" value="1"/>
</dbReference>
<keyword evidence="1" id="KW-0812">Transmembrane</keyword>
<keyword evidence="3" id="KW-0808">Transferase</keyword>
<comment type="caution">
    <text evidence="3">The sequence shown here is derived from an EMBL/GenBank/DDBJ whole genome shotgun (WGS) entry which is preliminary data.</text>
</comment>
<dbReference type="PANTHER" id="PTHR43685:SF14">
    <property type="entry name" value="GLYCOSYLTRANSFERASE 2-LIKE DOMAIN-CONTAINING PROTEIN"/>
    <property type="match status" value="1"/>
</dbReference>
<protein>
    <submittedName>
        <fullName evidence="3">Glycosyltransferase</fullName>
    </submittedName>
</protein>
<organism evidence="3 4">
    <name type="scientific">Candidatus Iainarchaeum sp</name>
    <dbReference type="NCBI Taxonomy" id="3101447"/>
    <lineage>
        <taxon>Archaea</taxon>
        <taxon>Candidatus Iainarchaeota</taxon>
        <taxon>Candidatus Iainarchaeia</taxon>
        <taxon>Candidatus Iainarchaeales</taxon>
        <taxon>Candidatus Iainarchaeaceae</taxon>
        <taxon>Candidatus Iainarchaeum</taxon>
    </lineage>
</organism>
<evidence type="ECO:0000259" key="2">
    <source>
        <dbReference type="Pfam" id="PF00535"/>
    </source>
</evidence>
<accession>A0A7J4JV87</accession>
<feature type="transmembrane region" description="Helical" evidence="1">
    <location>
        <begin position="230"/>
        <end position="248"/>
    </location>
</feature>
<dbReference type="AlphaFoldDB" id="A0A7J4JV87"/>
<name>A0A7J4JV87_9ARCH</name>
<gene>
    <name evidence="3" type="ORF">HA222_03490</name>
</gene>
<dbReference type="PANTHER" id="PTHR43685">
    <property type="entry name" value="GLYCOSYLTRANSFERASE"/>
    <property type="match status" value="1"/>
</dbReference>
<feature type="domain" description="Glycosyltransferase 2-like" evidence="2">
    <location>
        <begin position="5"/>
        <end position="138"/>
    </location>
</feature>
<dbReference type="InterPro" id="IPR001173">
    <property type="entry name" value="Glyco_trans_2-like"/>
</dbReference>
<proteinExistence type="predicted"/>
<dbReference type="InterPro" id="IPR050834">
    <property type="entry name" value="Glycosyltransf_2"/>
</dbReference>
<dbReference type="GO" id="GO:0016740">
    <property type="term" value="F:transferase activity"/>
    <property type="evidence" value="ECO:0007669"/>
    <property type="project" value="UniProtKB-KW"/>
</dbReference>
<keyword evidence="1" id="KW-1133">Transmembrane helix</keyword>
<dbReference type="Proteomes" id="UP000590964">
    <property type="component" value="Unassembled WGS sequence"/>
</dbReference>